<dbReference type="AlphaFoldDB" id="A0A871R6Z0"/>
<feature type="domain" description="SSD" evidence="18">
    <location>
        <begin position="263"/>
        <end position="425"/>
    </location>
</feature>
<proteinExistence type="inferred from homology"/>
<evidence type="ECO:0000256" key="17">
    <source>
        <dbReference type="SAM" id="Phobius"/>
    </source>
</evidence>
<dbReference type="Proteomes" id="UP000663131">
    <property type="component" value="Chromosome 7"/>
</dbReference>
<feature type="transmembrane region" description="Helical" evidence="17">
    <location>
        <begin position="42"/>
        <end position="63"/>
    </location>
</feature>
<dbReference type="PANTHER" id="PTHR46378">
    <property type="entry name" value="STEROL REGULATORY ELEMENT-BINDING PROTEIN CLEAVAGE-ACTIVATING PROTEIN"/>
    <property type="match status" value="1"/>
</dbReference>
<feature type="transmembrane region" description="Helical" evidence="17">
    <location>
        <begin position="456"/>
        <end position="473"/>
    </location>
</feature>
<accession>A0A871R6Z0</accession>
<dbReference type="InterPro" id="IPR015943">
    <property type="entry name" value="WD40/YVTN_repeat-like_dom_sf"/>
</dbReference>
<keyword evidence="7" id="KW-0677">Repeat</keyword>
<dbReference type="GO" id="GO:0000139">
    <property type="term" value="C:Golgi membrane"/>
    <property type="evidence" value="ECO:0007669"/>
    <property type="project" value="UniProtKB-SubCell"/>
</dbReference>
<evidence type="ECO:0000256" key="4">
    <source>
        <dbReference type="ARBA" id="ARBA00019541"/>
    </source>
</evidence>
<dbReference type="GO" id="GO:0045540">
    <property type="term" value="P:regulation of cholesterol biosynthetic process"/>
    <property type="evidence" value="ECO:0007669"/>
    <property type="project" value="TreeGrafter"/>
</dbReference>
<feature type="compositionally biased region" description="Basic residues" evidence="16">
    <location>
        <begin position="781"/>
        <end position="791"/>
    </location>
</feature>
<feature type="transmembrane region" description="Helical" evidence="17">
    <location>
        <begin position="261"/>
        <end position="280"/>
    </location>
</feature>
<keyword evidence="10" id="KW-0333">Golgi apparatus</keyword>
<reference evidence="19" key="1">
    <citation type="submission" date="2020-10" db="EMBL/GenBank/DDBJ databases">
        <authorList>
            <person name="Palmer J.M."/>
        </authorList>
    </citation>
    <scope>NUCLEOTIDE SEQUENCE</scope>
    <source>
        <strain evidence="19">UCD 2041</strain>
    </source>
</reference>
<comment type="similarity">
    <text evidence="3">Belongs to the WD repeat SCAP family.</text>
</comment>
<dbReference type="PROSITE" id="PS50156">
    <property type="entry name" value="SSD"/>
    <property type="match status" value="1"/>
</dbReference>
<organism evidence="19 20">
    <name type="scientific">Dekkera bruxellensis</name>
    <name type="common">Brettanomyces custersii</name>
    <dbReference type="NCBI Taxonomy" id="5007"/>
    <lineage>
        <taxon>Eukaryota</taxon>
        <taxon>Fungi</taxon>
        <taxon>Dikarya</taxon>
        <taxon>Ascomycota</taxon>
        <taxon>Saccharomycotina</taxon>
        <taxon>Pichiomycetes</taxon>
        <taxon>Pichiales</taxon>
        <taxon>Pichiaceae</taxon>
        <taxon>Brettanomyces</taxon>
    </lineage>
</organism>
<evidence type="ECO:0000256" key="14">
    <source>
        <dbReference type="ARBA" id="ARBA00023180"/>
    </source>
</evidence>
<evidence type="ECO:0000256" key="12">
    <source>
        <dbReference type="ARBA" id="ARBA00023121"/>
    </source>
</evidence>
<feature type="transmembrane region" description="Helical" evidence="17">
    <location>
        <begin position="326"/>
        <end position="347"/>
    </location>
</feature>
<feature type="transmembrane region" description="Helical" evidence="17">
    <location>
        <begin position="367"/>
        <end position="387"/>
    </location>
</feature>
<feature type="transmembrane region" description="Helical" evidence="17">
    <location>
        <begin position="399"/>
        <end position="420"/>
    </location>
</feature>
<evidence type="ECO:0000256" key="6">
    <source>
        <dbReference type="ARBA" id="ARBA00022692"/>
    </source>
</evidence>
<feature type="compositionally biased region" description="Polar residues" evidence="16">
    <location>
        <begin position="625"/>
        <end position="636"/>
    </location>
</feature>
<evidence type="ECO:0000256" key="10">
    <source>
        <dbReference type="ARBA" id="ARBA00023034"/>
    </source>
</evidence>
<evidence type="ECO:0000256" key="1">
    <source>
        <dbReference type="ARBA" id="ARBA00004477"/>
    </source>
</evidence>
<dbReference type="InterPro" id="IPR000731">
    <property type="entry name" value="SSD"/>
</dbReference>
<sequence>MHSKGSLVEMQYTASDLKVSVAHTLRTLLLRLTESLLSHPSWHILCPAVLIFMFGYPAMYSLWMSPSLMLLNGHSGAQWLKNTQLMNVAQPKCGGADLVCRWLEVESGTNANAMSKMFMLELMAVQERVMYGFQRDQSVSFAGVEAFRLKNEEKPITIFVESPLEPWGSSRRALEADNNTFRTIQRQGVNRKLYSGVRYSDGLVRSAKAAFILIWSRKSDDDVVGSRIGQNIVQARLESANVVAGEATDSSFAVEFSRCTLFERVVVTILPFVTAVYYYVAFSRLGSLKSRPGLVVAHVVELILSEFAAGTVTCIHSGLKFDILQLPMAVFLCVPVLVSLSNTFRLVRAVRDTPEECNFPLRVHQALLESVPASAMLVIEVCLVSLVEIKLTGSNLGRQVAIFTLASCLFDFFLHVTYFATCLTIDVRKLELQDVLQKSVNSPDVCRRHLGTFQRLWTAFGVLACFLWMGTWTRTGNPAASGQIPAAVLGQALGNGRFFANMVSQVSGKPTGTVSVALAPESGLLRLGTGSWASSVANSGLLPTVFRFNVSYFVEYGAFVIFVACTAYVGLKIALSSEPAVLDMQQMSDTGMEEKEEGKERKERGKGEAAKTPRAHVTGDVIGSLATQPTAKSSGSAAYESTGLKKRRQREFQHSGSSIGDKARSFKCKELSRGHFLDVAAVATSSCPFVTSVGLDNKILVWSPLVRPIPVPTQLPMSVKLLPVKKVVMSPSGSLIAVFCRGGMVKCWSRLAMAWIWTIHSQGLEGEMPLEAFFRTRHVPGARSRGGRRRMGRIERRGDAEGSRDTQTSLSGERGGATETSSATPSNSSPTSQTNQSTTSPHINTFLHPPSNRPLSPDSRFDSSTNLRLLSRNSHRDFVIVLSTGILLTVDCVTGNTEKQAVMDGLGPESAARLAPGARIMCCTALCTPRMSDRLVFALSDGSLLVLVATGTRWRAHVVNVHRGYNSGDNSPPSHLSDHTSHLQASVVLAPVPFVGMVVRACHLQAQLIDVQSGTVLREGPIGQFRPDSFRVFHPEPSHCRFCGCASVRSFTLAYTELETGTLIVHTFTIDNRAKNSICLRVDRDPRETRCLGFASVSEHQHWLRHVAGWLPTDLDSILGIRRRSRPAGRSSTALDDPFWHLLPGGHPTAATGGHQATSHRWEGFTMSADGAVSFYDIPEGAQPGLAAKSVGPLAKFGHKSIVAAFGNVLKVLYLGNDNLIEENNDDRDSCLGGVTSNSLSFINRRRRMRLRRYRLTHSTNFNDSMPSSAASSDTEQ</sequence>
<evidence type="ECO:0000313" key="20">
    <source>
        <dbReference type="Proteomes" id="UP000663131"/>
    </source>
</evidence>
<dbReference type="Gene3D" id="2.130.10.10">
    <property type="entry name" value="YVTN repeat-like/Quinoprotein amine dehydrogenase"/>
    <property type="match status" value="1"/>
</dbReference>
<dbReference type="GO" id="GO:0008202">
    <property type="term" value="P:steroid metabolic process"/>
    <property type="evidence" value="ECO:0007669"/>
    <property type="project" value="UniProtKB-KW"/>
</dbReference>
<feature type="compositionally biased region" description="Basic and acidic residues" evidence="16">
    <location>
        <begin position="592"/>
        <end position="611"/>
    </location>
</feature>
<dbReference type="SUPFAM" id="SSF50978">
    <property type="entry name" value="WD40 repeat-like"/>
    <property type="match status" value="1"/>
</dbReference>
<evidence type="ECO:0000256" key="8">
    <source>
        <dbReference type="ARBA" id="ARBA00022824"/>
    </source>
</evidence>
<evidence type="ECO:0000256" key="5">
    <source>
        <dbReference type="ARBA" id="ARBA00022574"/>
    </source>
</evidence>
<dbReference type="InterPro" id="IPR053958">
    <property type="entry name" value="HMGCR/SNAP/NPC1-like_SSD"/>
</dbReference>
<dbReference type="InterPro" id="IPR030225">
    <property type="entry name" value="SCAP"/>
</dbReference>
<dbReference type="GO" id="GO:0032934">
    <property type="term" value="F:sterol binding"/>
    <property type="evidence" value="ECO:0007669"/>
    <property type="project" value="InterPro"/>
</dbReference>
<protein>
    <recommendedName>
        <fullName evidence="4">Sterol regulatory element-binding protein cleavage-activating protein</fullName>
    </recommendedName>
</protein>
<dbReference type="OrthoDB" id="1914839at2759"/>
<evidence type="ECO:0000256" key="15">
    <source>
        <dbReference type="ARBA" id="ARBA00023221"/>
    </source>
</evidence>
<evidence type="ECO:0000256" key="7">
    <source>
        <dbReference type="ARBA" id="ARBA00022737"/>
    </source>
</evidence>
<evidence type="ECO:0000256" key="13">
    <source>
        <dbReference type="ARBA" id="ARBA00023136"/>
    </source>
</evidence>
<keyword evidence="8" id="KW-0256">Endoplasmic reticulum</keyword>
<feature type="region of interest" description="Disordered" evidence="16">
    <location>
        <begin position="587"/>
        <end position="660"/>
    </location>
</feature>
<keyword evidence="12" id="KW-0446">Lipid-binding</keyword>
<dbReference type="PANTHER" id="PTHR46378:SF1">
    <property type="entry name" value="STEROL REGULATORY ELEMENT-BINDING PROTEIN CLEAVAGE-ACTIVATING PROTEIN"/>
    <property type="match status" value="1"/>
</dbReference>
<dbReference type="RefSeq" id="XP_041136448.1">
    <property type="nucleotide sequence ID" value="XM_041283096.1"/>
</dbReference>
<dbReference type="Pfam" id="PF12349">
    <property type="entry name" value="Sterol-sensing"/>
    <property type="match status" value="1"/>
</dbReference>
<evidence type="ECO:0000256" key="16">
    <source>
        <dbReference type="SAM" id="MobiDB-lite"/>
    </source>
</evidence>
<keyword evidence="15" id="KW-0753">Steroid metabolism</keyword>
<evidence type="ECO:0000256" key="9">
    <source>
        <dbReference type="ARBA" id="ARBA00022989"/>
    </source>
</evidence>
<dbReference type="GeneID" id="64576525"/>
<name>A0A871R6Z0_DEKBR</name>
<dbReference type="GO" id="GO:0005789">
    <property type="term" value="C:endoplasmic reticulum membrane"/>
    <property type="evidence" value="ECO:0007669"/>
    <property type="project" value="UniProtKB-SubCell"/>
</dbReference>
<dbReference type="KEGG" id="bbrx:BRETT_004602"/>
<dbReference type="InterPro" id="IPR036322">
    <property type="entry name" value="WD40_repeat_dom_sf"/>
</dbReference>
<dbReference type="EMBL" id="CP063135">
    <property type="protein sequence ID" value="QOU19955.1"/>
    <property type="molecule type" value="Genomic_DNA"/>
</dbReference>
<keyword evidence="13 17" id="KW-0472">Membrane</keyword>
<keyword evidence="14" id="KW-0325">Glycoprotein</keyword>
<feature type="region of interest" description="Disordered" evidence="16">
    <location>
        <begin position="781"/>
        <end position="862"/>
    </location>
</feature>
<keyword evidence="6 17" id="KW-0812">Transmembrane</keyword>
<dbReference type="GO" id="GO:0032933">
    <property type="term" value="P:SREBP signaling pathway"/>
    <property type="evidence" value="ECO:0007669"/>
    <property type="project" value="InterPro"/>
</dbReference>
<keyword evidence="5" id="KW-0853">WD repeat</keyword>
<evidence type="ECO:0000256" key="11">
    <source>
        <dbReference type="ARBA" id="ARBA00023098"/>
    </source>
</evidence>
<feature type="compositionally biased region" description="Basic and acidic residues" evidence="16">
    <location>
        <begin position="792"/>
        <end position="804"/>
    </location>
</feature>
<keyword evidence="9 17" id="KW-1133">Transmembrane helix</keyword>
<keyword evidence="11" id="KW-0443">Lipid metabolism</keyword>
<dbReference type="GO" id="GO:0032936">
    <property type="term" value="C:SREBP-SCAP complex"/>
    <property type="evidence" value="ECO:0007669"/>
    <property type="project" value="TreeGrafter"/>
</dbReference>
<comment type="subcellular location">
    <subcellularLocation>
        <location evidence="1">Endoplasmic reticulum membrane</location>
        <topology evidence="1">Multi-pass membrane protein</topology>
    </subcellularLocation>
    <subcellularLocation>
        <location evidence="2">Golgi apparatus membrane</location>
        <topology evidence="2">Multi-pass membrane protein</topology>
    </subcellularLocation>
</comment>
<reference evidence="19" key="2">
    <citation type="journal article" name="BMC Genomics">
        <title>New genome assemblies reveal patterns of domestication and adaptation across Brettanomyces (Dekkera) species.</title>
        <authorList>
            <person name="Roach M.J."/>
            <person name="Borneman A.R."/>
        </authorList>
    </citation>
    <scope>NUCLEOTIDE SEQUENCE</scope>
    <source>
        <strain evidence="19">UCD 2041</strain>
    </source>
</reference>
<evidence type="ECO:0000313" key="19">
    <source>
        <dbReference type="EMBL" id="QOU19955.1"/>
    </source>
</evidence>
<evidence type="ECO:0000256" key="3">
    <source>
        <dbReference type="ARBA" id="ARBA00007410"/>
    </source>
</evidence>
<evidence type="ECO:0000259" key="18">
    <source>
        <dbReference type="PROSITE" id="PS50156"/>
    </source>
</evidence>
<feature type="compositionally biased region" description="Low complexity" evidence="16">
    <location>
        <begin position="817"/>
        <end position="840"/>
    </location>
</feature>
<gene>
    <name evidence="19" type="ORF">BRETT_004602</name>
</gene>
<evidence type="ECO:0000256" key="2">
    <source>
        <dbReference type="ARBA" id="ARBA00004653"/>
    </source>
</evidence>